<feature type="repeat" description="WD" evidence="3">
    <location>
        <begin position="518"/>
        <end position="557"/>
    </location>
</feature>
<evidence type="ECO:0000259" key="5">
    <source>
        <dbReference type="PROSITE" id="PS50181"/>
    </source>
</evidence>
<feature type="repeat" description="WD" evidence="3">
    <location>
        <begin position="676"/>
        <end position="717"/>
    </location>
</feature>
<feature type="domain" description="F-box" evidence="5">
    <location>
        <begin position="331"/>
        <end position="378"/>
    </location>
</feature>
<comment type="caution">
    <text evidence="6">The sequence shown here is derived from an EMBL/GenBank/DDBJ whole genome shotgun (WGS) entry which is preliminary data.</text>
</comment>
<feature type="region of interest" description="Disordered" evidence="4">
    <location>
        <begin position="233"/>
        <end position="255"/>
    </location>
</feature>
<feature type="compositionally biased region" description="Polar residues" evidence="4">
    <location>
        <begin position="1"/>
        <end position="10"/>
    </location>
</feature>
<feature type="compositionally biased region" description="Low complexity" evidence="4">
    <location>
        <begin position="23"/>
        <end position="37"/>
    </location>
</feature>
<name>A0AAD9FNC6_PAPLA</name>
<dbReference type="EMBL" id="JAODAN010000007">
    <property type="protein sequence ID" value="KAK1923129.1"/>
    <property type="molecule type" value="Genomic_DNA"/>
</dbReference>
<dbReference type="PANTHER" id="PTHR19848:SF8">
    <property type="entry name" value="F-BOX AND WD REPEAT DOMAIN CONTAINING 7"/>
    <property type="match status" value="1"/>
</dbReference>
<dbReference type="InterPro" id="IPR001810">
    <property type="entry name" value="F-box_dom"/>
</dbReference>
<keyword evidence="7" id="KW-1185">Reference proteome</keyword>
<reference evidence="6" key="1">
    <citation type="submission" date="2023-02" db="EMBL/GenBank/DDBJ databases">
        <title>Identification and recombinant expression of a fungal hydrolase from Papiliotrema laurentii that hydrolyzes apple cutin and clears colloidal polyester polyurethane.</title>
        <authorList>
            <consortium name="DOE Joint Genome Institute"/>
            <person name="Roman V.A."/>
            <person name="Bojanowski C."/>
            <person name="Crable B.R."/>
            <person name="Wagner D.N."/>
            <person name="Hung C.S."/>
            <person name="Nadeau L.J."/>
            <person name="Schratz L."/>
            <person name="Haridas S."/>
            <person name="Pangilinan J."/>
            <person name="Lipzen A."/>
            <person name="Na H."/>
            <person name="Yan M."/>
            <person name="Ng V."/>
            <person name="Grigoriev I.V."/>
            <person name="Spatafora J.W."/>
            <person name="Barlow D."/>
            <person name="Biffinger J."/>
            <person name="Kelley-Loughnane N."/>
            <person name="Varaljay V.A."/>
            <person name="Crookes-Goodson W.J."/>
        </authorList>
    </citation>
    <scope>NUCLEOTIDE SEQUENCE</scope>
    <source>
        <strain evidence="6">5307AH</strain>
    </source>
</reference>
<feature type="region of interest" description="Disordered" evidence="4">
    <location>
        <begin position="838"/>
        <end position="990"/>
    </location>
</feature>
<evidence type="ECO:0000256" key="4">
    <source>
        <dbReference type="SAM" id="MobiDB-lite"/>
    </source>
</evidence>
<evidence type="ECO:0000313" key="6">
    <source>
        <dbReference type="EMBL" id="KAK1923129.1"/>
    </source>
</evidence>
<dbReference type="InterPro" id="IPR001680">
    <property type="entry name" value="WD40_rpt"/>
</dbReference>
<dbReference type="PROSITE" id="PS50082">
    <property type="entry name" value="WD_REPEATS_2"/>
    <property type="match status" value="6"/>
</dbReference>
<feature type="compositionally biased region" description="Low complexity" evidence="4">
    <location>
        <begin position="435"/>
        <end position="445"/>
    </location>
</feature>
<feature type="compositionally biased region" description="Basic residues" evidence="4">
    <location>
        <begin position="910"/>
        <end position="920"/>
    </location>
</feature>
<protein>
    <submittedName>
        <fullName evidence="6">WD40-repeat-containing domain protein</fullName>
    </submittedName>
</protein>
<dbReference type="InterPro" id="IPR020472">
    <property type="entry name" value="WD40_PAC1"/>
</dbReference>
<dbReference type="PROSITE" id="PS50294">
    <property type="entry name" value="WD_REPEATS_REGION"/>
    <property type="match status" value="4"/>
</dbReference>
<dbReference type="InterPro" id="IPR036047">
    <property type="entry name" value="F-box-like_dom_sf"/>
</dbReference>
<dbReference type="Gene3D" id="1.20.1280.50">
    <property type="match status" value="1"/>
</dbReference>
<keyword evidence="2" id="KW-0677">Repeat</keyword>
<dbReference type="PROSITE" id="PS50181">
    <property type="entry name" value="FBOX"/>
    <property type="match status" value="1"/>
</dbReference>
<feature type="repeat" description="WD" evidence="3">
    <location>
        <begin position="636"/>
        <end position="675"/>
    </location>
</feature>
<sequence>MSGQSPSSLDNRPDSHLEPPHAGPSRSPMAGSSSGSGLMWTQSGPVLRMENAVVETVVTHTTRTITSYPPIALPRIPPPEVILQPDHLASEIYPLAREPAPEDMRSFALYLGGRRVVVHEDGAVDPTMDLTGSQSGPGWSRTLPAMGVDRTEEVQRIGLAQAIGRGQKGKERKRPHDASRASSRSGQIFDVIDRSDAAPTPPITVDTPARPRRSPPRKKIRGLDELAISHDGSNALLSPLPSPEHESGPSASTSVVYHQETAVGPSSAAVAAPSIGSGIEMAALFSLPALVSHFESLPDKLQQQVLMHLLRRSRMPTIQRVSAFASTALKRDFISHLPHEIAVQILKKVDIASLASAMRVSKKWLKMIDSERVVWKQRLIDDGLWTGLGVEKEDEAVIMRRMEALEWQARQQRHLSKAGTPTEDEPMTFSTPRPTGSASSSTGSADLEKPVPLKHVYRRRYTSARNWLNNRPEHTSFAGHGTNVVTCLQFDSDKIVSASDDHSINIYNTSNGQLRRRLDGHEGGVWALEYKGDTLVSGSTDRTVRIWDLDSLSEAHVFHGHTSTVRCLQIVEPVLDEATGEFYPAYPMLVTGSRDATLRVWKLPRKGEPPMRPEIDAAGNEVPLAPDLNPWHVHLLEGHQQAVRALAAHGRICVSGSYDCTVRVWDIVTGTLKHTLTGHEQKVYSIVYDRYRNQCASGSMDNTVKVWNVITGECLHTLVGHTSLVGLLGSSPNFLVSAAADASLRIWDANTFELKHTLASHGGAITCFQHDEDKVVSGSDGTLKLWDIKTGQYVRDLVIGISSVWQVAFNGSLLVAASNRGGTTVFDVFDFGSTPHPSGIDDEKLDDLHKPWKRPNPREPHEYQDDGIGGVKVESPHDSMDVTSPTTSERLIKGRRGRDLSDPASSTRRSGSRRSTRLAARHGSAGTSSVIRNGPHLVDPPPRSRRGARFAHSAEDSFTPVFDDLLEGEGDPHQHALEAPGPSSTGAMEVDNGALEGEDQDMDGVEFIKEEGI</sequence>
<dbReference type="SUPFAM" id="SSF50978">
    <property type="entry name" value="WD40 repeat-like"/>
    <property type="match status" value="1"/>
</dbReference>
<dbReference type="InterPro" id="IPR036322">
    <property type="entry name" value="WD40_repeat_dom_sf"/>
</dbReference>
<feature type="region of interest" description="Disordered" evidence="4">
    <location>
        <begin position="160"/>
        <end position="218"/>
    </location>
</feature>
<proteinExistence type="predicted"/>
<organism evidence="6 7">
    <name type="scientific">Papiliotrema laurentii</name>
    <name type="common">Cryptococcus laurentii</name>
    <dbReference type="NCBI Taxonomy" id="5418"/>
    <lineage>
        <taxon>Eukaryota</taxon>
        <taxon>Fungi</taxon>
        <taxon>Dikarya</taxon>
        <taxon>Basidiomycota</taxon>
        <taxon>Agaricomycotina</taxon>
        <taxon>Tremellomycetes</taxon>
        <taxon>Tremellales</taxon>
        <taxon>Rhynchogastremaceae</taxon>
        <taxon>Papiliotrema</taxon>
    </lineage>
</organism>
<dbReference type="InterPro" id="IPR019775">
    <property type="entry name" value="WD40_repeat_CS"/>
</dbReference>
<evidence type="ECO:0000313" key="7">
    <source>
        <dbReference type="Proteomes" id="UP001182556"/>
    </source>
</evidence>
<dbReference type="AlphaFoldDB" id="A0AAD9FNC6"/>
<gene>
    <name evidence="6" type="ORF">DB88DRAFT_505763</name>
</gene>
<accession>A0AAD9FNC6</accession>
<dbReference type="Pfam" id="PF00400">
    <property type="entry name" value="WD40"/>
    <property type="match status" value="7"/>
</dbReference>
<dbReference type="Gene3D" id="2.130.10.10">
    <property type="entry name" value="YVTN repeat-like/Quinoprotein amine dehydrogenase"/>
    <property type="match status" value="1"/>
</dbReference>
<keyword evidence="1 3" id="KW-0853">WD repeat</keyword>
<dbReference type="SMART" id="SM00256">
    <property type="entry name" value="FBOX"/>
    <property type="match status" value="1"/>
</dbReference>
<feature type="region of interest" description="Disordered" evidence="4">
    <location>
        <begin position="410"/>
        <end position="447"/>
    </location>
</feature>
<feature type="repeat" description="WD" evidence="3">
    <location>
        <begin position="582"/>
        <end position="603"/>
    </location>
</feature>
<dbReference type="CDD" id="cd00200">
    <property type="entry name" value="WD40"/>
    <property type="match status" value="1"/>
</dbReference>
<dbReference type="Pfam" id="PF12937">
    <property type="entry name" value="F-box-like"/>
    <property type="match status" value="1"/>
</dbReference>
<evidence type="ECO:0000256" key="1">
    <source>
        <dbReference type="ARBA" id="ARBA00022574"/>
    </source>
</evidence>
<dbReference type="PANTHER" id="PTHR19848">
    <property type="entry name" value="WD40 REPEAT PROTEIN"/>
    <property type="match status" value="1"/>
</dbReference>
<feature type="region of interest" description="Disordered" evidence="4">
    <location>
        <begin position="1"/>
        <end position="41"/>
    </location>
</feature>
<dbReference type="PROSITE" id="PS00678">
    <property type="entry name" value="WD_REPEATS_1"/>
    <property type="match status" value="4"/>
</dbReference>
<feature type="repeat" description="WD" evidence="3">
    <location>
        <begin position="718"/>
        <end position="757"/>
    </location>
</feature>
<dbReference type="PRINTS" id="PR00320">
    <property type="entry name" value="GPROTEINBRPT"/>
</dbReference>
<dbReference type="SMART" id="SM00320">
    <property type="entry name" value="WD40"/>
    <property type="match status" value="8"/>
</dbReference>
<dbReference type="Proteomes" id="UP001182556">
    <property type="component" value="Unassembled WGS sequence"/>
</dbReference>
<evidence type="ECO:0000256" key="2">
    <source>
        <dbReference type="ARBA" id="ARBA00022737"/>
    </source>
</evidence>
<dbReference type="SUPFAM" id="SSF81383">
    <property type="entry name" value="F-box domain"/>
    <property type="match status" value="1"/>
</dbReference>
<feature type="compositionally biased region" description="Basic and acidic residues" evidence="4">
    <location>
        <begin position="839"/>
        <end position="864"/>
    </location>
</feature>
<dbReference type="InterPro" id="IPR015943">
    <property type="entry name" value="WD40/YVTN_repeat-like_dom_sf"/>
</dbReference>
<feature type="repeat" description="WD" evidence="3">
    <location>
        <begin position="758"/>
        <end position="796"/>
    </location>
</feature>
<evidence type="ECO:0000256" key="3">
    <source>
        <dbReference type="PROSITE-ProRule" id="PRU00221"/>
    </source>
</evidence>